<proteinExistence type="predicted"/>
<reference evidence="1 2" key="1">
    <citation type="submission" date="2014-05" db="EMBL/GenBank/DDBJ databases">
        <title>Genome Announcement of Sphingobium lucknowense F2.</title>
        <authorList>
            <person name="Lal R."/>
            <person name="Negi V."/>
            <person name="Lata P."/>
            <person name="Sangwan N."/>
            <person name="Gupta S.K."/>
            <person name="Rao D.L.N."/>
            <person name="Das S."/>
        </authorList>
    </citation>
    <scope>NUCLEOTIDE SEQUENCE [LARGE SCALE GENOMIC DNA]</scope>
    <source>
        <strain evidence="1 2">F2</strain>
    </source>
</reference>
<dbReference type="AlphaFoldDB" id="A0A8E0WP19"/>
<sequence length="64" mass="6633">MNASMAVGLVAAYSSARRTSSAAVLALSDSWTTANSDAAGKEFEFHSRSGDKTDLCLPPILAIT</sequence>
<gene>
    <name evidence="1" type="ORF">AL00_19890</name>
</gene>
<dbReference type="Proteomes" id="UP000028135">
    <property type="component" value="Unassembled WGS sequence"/>
</dbReference>
<protein>
    <submittedName>
        <fullName evidence="1">Uncharacterized protein</fullName>
    </submittedName>
</protein>
<evidence type="ECO:0000313" key="2">
    <source>
        <dbReference type="Proteomes" id="UP000028135"/>
    </source>
</evidence>
<organism evidence="1 2">
    <name type="scientific">Sphingobium indicum F2</name>
    <dbReference type="NCBI Taxonomy" id="1450518"/>
    <lineage>
        <taxon>Bacteria</taxon>
        <taxon>Pseudomonadati</taxon>
        <taxon>Pseudomonadota</taxon>
        <taxon>Alphaproteobacteria</taxon>
        <taxon>Sphingomonadales</taxon>
        <taxon>Sphingomonadaceae</taxon>
        <taxon>Sphingobium</taxon>
    </lineage>
</organism>
<dbReference type="EMBL" id="JANF02000093">
    <property type="protein sequence ID" value="KER34669.1"/>
    <property type="molecule type" value="Genomic_DNA"/>
</dbReference>
<accession>A0A8E0WP19</accession>
<comment type="caution">
    <text evidence="1">The sequence shown here is derived from an EMBL/GenBank/DDBJ whole genome shotgun (WGS) entry which is preliminary data.</text>
</comment>
<name>A0A8E0WP19_9SPHN</name>
<evidence type="ECO:0000313" key="1">
    <source>
        <dbReference type="EMBL" id="KER34669.1"/>
    </source>
</evidence>